<organism evidence="12 13">
    <name type="scientific">Anoxynatronum sibiricum</name>
    <dbReference type="NCBI Taxonomy" id="210623"/>
    <lineage>
        <taxon>Bacteria</taxon>
        <taxon>Bacillati</taxon>
        <taxon>Bacillota</taxon>
        <taxon>Clostridia</taxon>
        <taxon>Eubacteriales</taxon>
        <taxon>Clostridiaceae</taxon>
        <taxon>Anoxynatronum</taxon>
    </lineage>
</organism>
<comment type="similarity">
    <text evidence="3 11">Belongs to the purine nucleoside phosphorylase YfiH/LACC1 family.</text>
</comment>
<dbReference type="Gene3D" id="3.60.140.10">
    <property type="entry name" value="CNF1/YfiH-like putative cysteine hydrolases"/>
    <property type="match status" value="1"/>
</dbReference>
<proteinExistence type="inferred from homology"/>
<keyword evidence="7" id="KW-0862">Zinc</keyword>
<evidence type="ECO:0000256" key="4">
    <source>
        <dbReference type="ARBA" id="ARBA00022679"/>
    </source>
</evidence>
<gene>
    <name evidence="12" type="primary">pgeF</name>
    <name evidence="12" type="ORF">AAIG11_01200</name>
</gene>
<dbReference type="PANTHER" id="PTHR30616">
    <property type="entry name" value="UNCHARACTERIZED PROTEIN YFIH"/>
    <property type="match status" value="1"/>
</dbReference>
<dbReference type="InterPro" id="IPR038371">
    <property type="entry name" value="Cu_polyphenol_OxRdtase_sf"/>
</dbReference>
<dbReference type="RefSeq" id="WP_343184457.1">
    <property type="nucleotide sequence ID" value="NZ_JBCITM010000001.1"/>
</dbReference>
<evidence type="ECO:0000256" key="6">
    <source>
        <dbReference type="ARBA" id="ARBA00022801"/>
    </source>
</evidence>
<dbReference type="EMBL" id="JBCITM010000001">
    <property type="protein sequence ID" value="MEN1759076.1"/>
    <property type="molecule type" value="Genomic_DNA"/>
</dbReference>
<comment type="catalytic activity">
    <reaction evidence="1">
        <text>inosine + phosphate = alpha-D-ribose 1-phosphate + hypoxanthine</text>
        <dbReference type="Rhea" id="RHEA:27646"/>
        <dbReference type="ChEBI" id="CHEBI:17368"/>
        <dbReference type="ChEBI" id="CHEBI:17596"/>
        <dbReference type="ChEBI" id="CHEBI:43474"/>
        <dbReference type="ChEBI" id="CHEBI:57720"/>
        <dbReference type="EC" id="2.4.2.1"/>
    </reaction>
    <physiologicalReaction direction="left-to-right" evidence="1">
        <dbReference type="Rhea" id="RHEA:27647"/>
    </physiologicalReaction>
</comment>
<dbReference type="PANTHER" id="PTHR30616:SF2">
    <property type="entry name" value="PURINE NUCLEOSIDE PHOSPHORYLASE LACC1"/>
    <property type="match status" value="1"/>
</dbReference>
<dbReference type="CDD" id="cd16833">
    <property type="entry name" value="YfiH"/>
    <property type="match status" value="1"/>
</dbReference>
<evidence type="ECO:0000256" key="5">
    <source>
        <dbReference type="ARBA" id="ARBA00022723"/>
    </source>
</evidence>
<evidence type="ECO:0000256" key="2">
    <source>
        <dbReference type="ARBA" id="ARBA00003215"/>
    </source>
</evidence>
<comment type="catalytic activity">
    <reaction evidence="10">
        <text>S-methyl-5'-thioadenosine + phosphate = 5-(methylsulfanyl)-alpha-D-ribose 1-phosphate + adenine</text>
        <dbReference type="Rhea" id="RHEA:11852"/>
        <dbReference type="ChEBI" id="CHEBI:16708"/>
        <dbReference type="ChEBI" id="CHEBI:17509"/>
        <dbReference type="ChEBI" id="CHEBI:43474"/>
        <dbReference type="ChEBI" id="CHEBI:58533"/>
        <dbReference type="EC" id="2.4.2.28"/>
    </reaction>
    <physiologicalReaction direction="left-to-right" evidence="10">
        <dbReference type="Rhea" id="RHEA:11853"/>
    </physiologicalReaction>
</comment>
<evidence type="ECO:0000313" key="13">
    <source>
        <dbReference type="Proteomes" id="UP001407405"/>
    </source>
</evidence>
<comment type="catalytic activity">
    <reaction evidence="9">
        <text>adenosine + phosphate = alpha-D-ribose 1-phosphate + adenine</text>
        <dbReference type="Rhea" id="RHEA:27642"/>
        <dbReference type="ChEBI" id="CHEBI:16335"/>
        <dbReference type="ChEBI" id="CHEBI:16708"/>
        <dbReference type="ChEBI" id="CHEBI:43474"/>
        <dbReference type="ChEBI" id="CHEBI:57720"/>
        <dbReference type="EC" id="2.4.2.1"/>
    </reaction>
    <physiologicalReaction direction="left-to-right" evidence="9">
        <dbReference type="Rhea" id="RHEA:27643"/>
    </physiologicalReaction>
</comment>
<dbReference type="Pfam" id="PF02578">
    <property type="entry name" value="Cu-oxidase_4"/>
    <property type="match status" value="1"/>
</dbReference>
<comment type="caution">
    <text evidence="12">The sequence shown here is derived from an EMBL/GenBank/DDBJ whole genome shotgun (WGS) entry which is preliminary data.</text>
</comment>
<comment type="catalytic activity">
    <reaction evidence="8">
        <text>adenosine + H2O + H(+) = inosine + NH4(+)</text>
        <dbReference type="Rhea" id="RHEA:24408"/>
        <dbReference type="ChEBI" id="CHEBI:15377"/>
        <dbReference type="ChEBI" id="CHEBI:15378"/>
        <dbReference type="ChEBI" id="CHEBI:16335"/>
        <dbReference type="ChEBI" id="CHEBI:17596"/>
        <dbReference type="ChEBI" id="CHEBI:28938"/>
        <dbReference type="EC" id="3.5.4.4"/>
    </reaction>
    <physiologicalReaction direction="left-to-right" evidence="8">
        <dbReference type="Rhea" id="RHEA:24409"/>
    </physiologicalReaction>
</comment>
<evidence type="ECO:0000313" key="12">
    <source>
        <dbReference type="EMBL" id="MEN1759076.1"/>
    </source>
</evidence>
<dbReference type="Proteomes" id="UP001407405">
    <property type="component" value="Unassembled WGS sequence"/>
</dbReference>
<sequence>MESAHQHFLWRETSGVTYGYFPAFEATGIVNHGFSTRLGGVSTGSYETMNLAYNSGDHPDHVTENYRRFTGALGVNWHLAVLTHQTHETCVRQVTRQDVGKGLAQKRDYSHVDALITNEPGIPLMTFHADCVPLYILDPVNRAIGLGHAGWRGTVNQLAVKLVQEMTAAYGSKPKNLLAAIGPAIDACCYLIREDVYNSFREKLPLADASISHVNDQQWRLSLPEVNRQLLMQAGISSNRIIQSQICTCCHASILFSHRAHGQQRGTMAALMQLNGK</sequence>
<dbReference type="SUPFAM" id="SSF64438">
    <property type="entry name" value="CNF1/YfiH-like putative cysteine hydrolases"/>
    <property type="match status" value="1"/>
</dbReference>
<evidence type="ECO:0000256" key="10">
    <source>
        <dbReference type="ARBA" id="ARBA00049893"/>
    </source>
</evidence>
<reference evidence="12 13" key="1">
    <citation type="submission" date="2024-04" db="EMBL/GenBank/DDBJ databases">
        <title>Genome sequencing and metabolic network reconstruction of aminoacids and betaine degradation by Anoxynatronum sibiricum.</title>
        <authorList>
            <person name="Detkova E.N."/>
            <person name="Boltjanskaja Y.V."/>
            <person name="Mardanov A.V."/>
            <person name="Kevbrin V."/>
        </authorList>
    </citation>
    <scope>NUCLEOTIDE SEQUENCE [LARGE SCALE GENOMIC DNA]</scope>
    <source>
        <strain evidence="12 13">Z-7981</strain>
    </source>
</reference>
<comment type="function">
    <text evidence="2">Purine nucleoside enzyme that catalyzes the phosphorolysis of adenosine and inosine nucleosides, yielding D-ribose 1-phosphate and the respective free bases, adenine and hypoxanthine. Also catalyzes the phosphorolysis of S-methyl-5'-thioadenosine into adenine and S-methyl-5-thio-alpha-D-ribose 1-phosphate. Also has adenosine deaminase activity.</text>
</comment>
<dbReference type="NCBIfam" id="TIGR00726">
    <property type="entry name" value="peptidoglycan editing factor PgeF"/>
    <property type="match status" value="1"/>
</dbReference>
<evidence type="ECO:0000256" key="1">
    <source>
        <dbReference type="ARBA" id="ARBA00000553"/>
    </source>
</evidence>
<evidence type="ECO:0000256" key="9">
    <source>
        <dbReference type="ARBA" id="ARBA00048968"/>
    </source>
</evidence>
<evidence type="ECO:0000256" key="3">
    <source>
        <dbReference type="ARBA" id="ARBA00007353"/>
    </source>
</evidence>
<evidence type="ECO:0000256" key="7">
    <source>
        <dbReference type="ARBA" id="ARBA00022833"/>
    </source>
</evidence>
<keyword evidence="13" id="KW-1185">Reference proteome</keyword>
<accession>A0ABU9VPH0</accession>
<keyword evidence="6" id="KW-0378">Hydrolase</keyword>
<dbReference type="InterPro" id="IPR003730">
    <property type="entry name" value="Cu_polyphenol_OxRdtase"/>
</dbReference>
<evidence type="ECO:0000256" key="11">
    <source>
        <dbReference type="RuleBase" id="RU361274"/>
    </source>
</evidence>
<dbReference type="InterPro" id="IPR011324">
    <property type="entry name" value="Cytotoxic_necrot_fac-like_cat"/>
</dbReference>
<protein>
    <recommendedName>
        <fullName evidence="11">Purine nucleoside phosphorylase</fullName>
    </recommendedName>
</protein>
<evidence type="ECO:0000256" key="8">
    <source>
        <dbReference type="ARBA" id="ARBA00047989"/>
    </source>
</evidence>
<name>A0ABU9VPH0_9CLOT</name>
<keyword evidence="4" id="KW-0808">Transferase</keyword>
<keyword evidence="5" id="KW-0479">Metal-binding</keyword>